<feature type="signal peptide" evidence="8">
    <location>
        <begin position="1"/>
        <end position="20"/>
    </location>
</feature>
<dbReference type="EMBL" id="JPKY01000044">
    <property type="protein sequence ID" value="KFH44674.1"/>
    <property type="molecule type" value="Genomic_DNA"/>
</dbReference>
<keyword evidence="4 7" id="KW-1133">Transmembrane helix</keyword>
<dbReference type="Pfam" id="PF09430">
    <property type="entry name" value="EMC7_beta-sandw"/>
    <property type="match status" value="1"/>
</dbReference>
<dbReference type="HOGENOM" id="CLU_073620_0_1_1"/>
<dbReference type="STRING" id="857340.A0A086T5P2"/>
<dbReference type="InterPro" id="IPR039163">
    <property type="entry name" value="EMC7"/>
</dbReference>
<keyword evidence="2 7" id="KW-0812">Transmembrane</keyword>
<feature type="transmembrane region" description="Helical" evidence="7">
    <location>
        <begin position="152"/>
        <end position="170"/>
    </location>
</feature>
<evidence type="ECO:0000256" key="4">
    <source>
        <dbReference type="ARBA" id="ARBA00022989"/>
    </source>
</evidence>
<evidence type="ECO:0000256" key="8">
    <source>
        <dbReference type="SAM" id="SignalP"/>
    </source>
</evidence>
<evidence type="ECO:0000256" key="2">
    <source>
        <dbReference type="ARBA" id="ARBA00022692"/>
    </source>
</evidence>
<dbReference type="Proteomes" id="UP000029964">
    <property type="component" value="Unassembled WGS sequence"/>
</dbReference>
<evidence type="ECO:0000256" key="5">
    <source>
        <dbReference type="ARBA" id="ARBA00023136"/>
    </source>
</evidence>
<comment type="caution">
    <text evidence="10">The sequence shown here is derived from an EMBL/GenBank/DDBJ whole genome shotgun (WGS) entry which is preliminary data.</text>
</comment>
<proteinExistence type="predicted"/>
<evidence type="ECO:0000256" key="7">
    <source>
        <dbReference type="SAM" id="Phobius"/>
    </source>
</evidence>
<feature type="compositionally biased region" description="Low complexity" evidence="6">
    <location>
        <begin position="223"/>
        <end position="242"/>
    </location>
</feature>
<evidence type="ECO:0000256" key="3">
    <source>
        <dbReference type="ARBA" id="ARBA00022729"/>
    </source>
</evidence>
<feature type="domain" description="ER membrane protein complex subunit 7 beta-sandwich" evidence="9">
    <location>
        <begin position="33"/>
        <end position="155"/>
    </location>
</feature>
<evidence type="ECO:0000256" key="1">
    <source>
        <dbReference type="ARBA" id="ARBA00004167"/>
    </source>
</evidence>
<keyword evidence="11" id="KW-1185">Reference proteome</keyword>
<reference evidence="11" key="1">
    <citation type="journal article" date="2014" name="Genome Announc.">
        <title>Genome sequence and annotation of Acremonium chrysogenum, producer of the beta-lactam antibiotic cephalosporin C.</title>
        <authorList>
            <person name="Terfehr D."/>
            <person name="Dahlmann T.A."/>
            <person name="Specht T."/>
            <person name="Zadra I."/>
            <person name="Kuernsteiner H."/>
            <person name="Kueck U."/>
        </authorList>
    </citation>
    <scope>NUCLEOTIDE SEQUENCE [LARGE SCALE GENOMIC DNA]</scope>
    <source>
        <strain evidence="11">ATCC 11550 / CBS 779.69 / DSM 880 / IAM 14645 / JCM 23072 / IMI 49137</strain>
    </source>
</reference>
<gene>
    <name evidence="10" type="ORF">ACRE_045240</name>
</gene>
<name>A0A086T5P2_HAPC1</name>
<dbReference type="PANTHER" id="PTHR13605">
    <property type="entry name" value="ER MEMBRANE PROTEIN COMPLEX SUBUNIT 7"/>
    <property type="match status" value="1"/>
</dbReference>
<keyword evidence="3 8" id="KW-0732">Signal</keyword>
<dbReference type="OrthoDB" id="27095at2759"/>
<dbReference type="GO" id="GO:0072546">
    <property type="term" value="C:EMC complex"/>
    <property type="evidence" value="ECO:0007669"/>
    <property type="project" value="TreeGrafter"/>
</dbReference>
<evidence type="ECO:0000256" key="6">
    <source>
        <dbReference type="SAM" id="MobiDB-lite"/>
    </source>
</evidence>
<organism evidence="10 11">
    <name type="scientific">Hapsidospora chrysogenum (strain ATCC 11550 / CBS 779.69 / DSM 880 / IAM 14645 / JCM 23072 / IMI 49137)</name>
    <name type="common">Acremonium chrysogenum</name>
    <dbReference type="NCBI Taxonomy" id="857340"/>
    <lineage>
        <taxon>Eukaryota</taxon>
        <taxon>Fungi</taxon>
        <taxon>Dikarya</taxon>
        <taxon>Ascomycota</taxon>
        <taxon>Pezizomycotina</taxon>
        <taxon>Sordariomycetes</taxon>
        <taxon>Hypocreomycetidae</taxon>
        <taxon>Hypocreales</taxon>
        <taxon>Bionectriaceae</taxon>
        <taxon>Hapsidospora</taxon>
    </lineage>
</organism>
<keyword evidence="5 7" id="KW-0472">Membrane</keyword>
<comment type="subcellular location">
    <subcellularLocation>
        <location evidence="1">Membrane</location>
        <topology evidence="1">Single-pass membrane protein</topology>
    </subcellularLocation>
</comment>
<protein>
    <submittedName>
        <fullName evidence="10">ER membrane protein complex subunit-like protein</fullName>
    </submittedName>
</protein>
<dbReference type="AlphaFoldDB" id="A0A086T5P2"/>
<dbReference type="InterPro" id="IPR019008">
    <property type="entry name" value="Beta_sandwich_EMC7"/>
</dbReference>
<evidence type="ECO:0000313" key="10">
    <source>
        <dbReference type="EMBL" id="KFH44674.1"/>
    </source>
</evidence>
<dbReference type="PANTHER" id="PTHR13605:SF4">
    <property type="entry name" value="ER MEMBRANE PROTEIN COMPLEX SUBUNIT 7"/>
    <property type="match status" value="1"/>
</dbReference>
<accession>A0A086T5P2</accession>
<sequence>MRLDVSALLGLLTALTPALAADLTLYLPTRPNPFTLPPTTHATLATLGESYSAPLSAVNTFVFRNVSAPGSYLADVHCQTDAFQPLRIDIDAEGGLQAWQTFRGNEWDNKGEALAVREGSVGKGVELRALGGKNYFAERPAFSVLTILKNPMILMGGVSMLLFIGMPYLMDNMDPELKAEFEQRQKEGGGLSSMMGGGQQQQNPLGNFDMAAYLAGSGKKESGSASSGAKNNGQKNNNGVRR</sequence>
<evidence type="ECO:0000313" key="11">
    <source>
        <dbReference type="Proteomes" id="UP000029964"/>
    </source>
</evidence>
<evidence type="ECO:0000259" key="9">
    <source>
        <dbReference type="Pfam" id="PF09430"/>
    </source>
</evidence>
<feature type="chain" id="PRO_5001815315" evidence="8">
    <location>
        <begin position="21"/>
        <end position="242"/>
    </location>
</feature>
<feature type="region of interest" description="Disordered" evidence="6">
    <location>
        <begin position="218"/>
        <end position="242"/>
    </location>
</feature>